<dbReference type="OrthoDB" id="680346at2"/>
<reference evidence="3" key="1">
    <citation type="submission" date="2017-04" db="EMBL/GenBank/DDBJ databases">
        <authorList>
            <person name="Varghese N."/>
            <person name="Submissions S."/>
        </authorList>
    </citation>
    <scope>NUCLEOTIDE SEQUENCE [LARGE SCALE GENOMIC DNA]</scope>
    <source>
        <strain evidence="3">DSM 12126</strain>
    </source>
</reference>
<sequence length="64" mass="7461">MTPGEKLKIILDKADWTAADLAREAKITRMSASRMVRDMQDLNFEVMMVLRKKLKVNINQFFDS</sequence>
<dbReference type="EMBL" id="FWXT01000001">
    <property type="protein sequence ID" value="SMC46353.1"/>
    <property type="molecule type" value="Genomic_DNA"/>
</dbReference>
<organism evidence="2 3">
    <name type="scientific">Pedobacter africanus</name>
    <dbReference type="NCBI Taxonomy" id="151894"/>
    <lineage>
        <taxon>Bacteria</taxon>
        <taxon>Pseudomonadati</taxon>
        <taxon>Bacteroidota</taxon>
        <taxon>Sphingobacteriia</taxon>
        <taxon>Sphingobacteriales</taxon>
        <taxon>Sphingobacteriaceae</taxon>
        <taxon>Pedobacter</taxon>
    </lineage>
</organism>
<dbReference type="AlphaFoldDB" id="A0A1W1ZD61"/>
<dbReference type="SUPFAM" id="SSF47413">
    <property type="entry name" value="lambda repressor-like DNA-binding domains"/>
    <property type="match status" value="1"/>
</dbReference>
<evidence type="ECO:0000313" key="3">
    <source>
        <dbReference type="Proteomes" id="UP000192756"/>
    </source>
</evidence>
<dbReference type="InterPro" id="IPR001387">
    <property type="entry name" value="Cro/C1-type_HTH"/>
</dbReference>
<dbReference type="Gene3D" id="1.10.260.40">
    <property type="entry name" value="lambda repressor-like DNA-binding domains"/>
    <property type="match status" value="1"/>
</dbReference>
<gene>
    <name evidence="2" type="ORF">SAMN04488524_0616</name>
</gene>
<feature type="domain" description="HTH cro/C1-type" evidence="1">
    <location>
        <begin position="7"/>
        <end position="61"/>
    </location>
</feature>
<dbReference type="InterPro" id="IPR010982">
    <property type="entry name" value="Lambda_DNA-bd_dom_sf"/>
</dbReference>
<name>A0A1W1ZD61_9SPHI</name>
<dbReference type="PROSITE" id="PS50943">
    <property type="entry name" value="HTH_CROC1"/>
    <property type="match status" value="1"/>
</dbReference>
<dbReference type="Proteomes" id="UP000192756">
    <property type="component" value="Unassembled WGS sequence"/>
</dbReference>
<evidence type="ECO:0000313" key="2">
    <source>
        <dbReference type="EMBL" id="SMC46353.1"/>
    </source>
</evidence>
<proteinExistence type="predicted"/>
<protein>
    <submittedName>
        <fullName evidence="2">Cro/C1-type HTH DNA-binding domain-containing protein</fullName>
    </submittedName>
</protein>
<dbReference type="Pfam" id="PF13443">
    <property type="entry name" value="HTH_26"/>
    <property type="match status" value="1"/>
</dbReference>
<keyword evidence="2" id="KW-0238">DNA-binding</keyword>
<dbReference type="STRING" id="151894.SAMN04488524_0616"/>
<keyword evidence="3" id="KW-1185">Reference proteome</keyword>
<dbReference type="RefSeq" id="WP_084236941.1">
    <property type="nucleotide sequence ID" value="NZ_FWXT01000001.1"/>
</dbReference>
<accession>A0A1W1ZD61</accession>
<evidence type="ECO:0000259" key="1">
    <source>
        <dbReference type="PROSITE" id="PS50943"/>
    </source>
</evidence>
<dbReference type="GO" id="GO:0003677">
    <property type="term" value="F:DNA binding"/>
    <property type="evidence" value="ECO:0007669"/>
    <property type="project" value="UniProtKB-KW"/>
</dbReference>
<dbReference type="CDD" id="cd00093">
    <property type="entry name" value="HTH_XRE"/>
    <property type="match status" value="1"/>
</dbReference>